<dbReference type="GeneID" id="90767511"/>
<feature type="domain" description="GFO/IDH/MocA-like oxidoreductase" evidence="2">
    <location>
        <begin position="125"/>
        <end position="246"/>
    </location>
</feature>
<dbReference type="Gene3D" id="3.30.360.10">
    <property type="entry name" value="Dihydrodipicolinate Reductase, domain 2"/>
    <property type="match status" value="1"/>
</dbReference>
<dbReference type="Gene3D" id="3.40.50.720">
    <property type="entry name" value="NAD(P)-binding Rossmann-like Domain"/>
    <property type="match status" value="1"/>
</dbReference>
<dbReference type="InterPro" id="IPR000683">
    <property type="entry name" value="Gfo/Idh/MocA-like_OxRdtase_N"/>
</dbReference>
<dbReference type="InterPro" id="IPR036291">
    <property type="entry name" value="NAD(P)-bd_dom_sf"/>
</dbReference>
<dbReference type="EMBL" id="CP036532">
    <property type="protein sequence ID" value="QBK30791.1"/>
    <property type="molecule type" value="Genomic_DNA"/>
</dbReference>
<gene>
    <name evidence="3" type="ORF">E0E05_09405</name>
</gene>
<keyword evidence="4" id="KW-1185">Reference proteome</keyword>
<dbReference type="SUPFAM" id="SSF51735">
    <property type="entry name" value="NAD(P)-binding Rossmann-fold domains"/>
    <property type="match status" value="1"/>
</dbReference>
<dbReference type="Pfam" id="PF01408">
    <property type="entry name" value="GFO_IDH_MocA"/>
    <property type="match status" value="1"/>
</dbReference>
<dbReference type="OrthoDB" id="9792935at2"/>
<evidence type="ECO:0000313" key="4">
    <source>
        <dbReference type="Proteomes" id="UP000293719"/>
    </source>
</evidence>
<organism evidence="3 4">
    <name type="scientific">Roseitalea porphyridii</name>
    <dbReference type="NCBI Taxonomy" id="1852022"/>
    <lineage>
        <taxon>Bacteria</taxon>
        <taxon>Pseudomonadati</taxon>
        <taxon>Pseudomonadota</taxon>
        <taxon>Alphaproteobacteria</taxon>
        <taxon>Hyphomicrobiales</taxon>
        <taxon>Ahrensiaceae</taxon>
        <taxon>Roseitalea</taxon>
    </lineage>
</organism>
<dbReference type="InterPro" id="IPR051450">
    <property type="entry name" value="Gfo/Idh/MocA_Oxidoreductases"/>
</dbReference>
<protein>
    <submittedName>
        <fullName evidence="3">Gfo/Idh/MocA family oxidoreductase</fullName>
    </submittedName>
</protein>
<dbReference type="SUPFAM" id="SSF55347">
    <property type="entry name" value="Glyceraldehyde-3-phosphate dehydrogenase-like, C-terminal domain"/>
    <property type="match status" value="1"/>
</dbReference>
<dbReference type="Pfam" id="PF22725">
    <property type="entry name" value="GFO_IDH_MocA_C3"/>
    <property type="match status" value="1"/>
</dbReference>
<dbReference type="RefSeq" id="WP_131616475.1">
    <property type="nucleotide sequence ID" value="NZ_CP036532.1"/>
</dbReference>
<dbReference type="InterPro" id="IPR055170">
    <property type="entry name" value="GFO_IDH_MocA-like_dom"/>
</dbReference>
<evidence type="ECO:0000259" key="2">
    <source>
        <dbReference type="Pfam" id="PF22725"/>
    </source>
</evidence>
<dbReference type="GO" id="GO:0000166">
    <property type="term" value="F:nucleotide binding"/>
    <property type="evidence" value="ECO:0007669"/>
    <property type="project" value="InterPro"/>
</dbReference>
<dbReference type="KEGG" id="rpod:E0E05_09405"/>
<dbReference type="Proteomes" id="UP000293719">
    <property type="component" value="Chromosome"/>
</dbReference>
<proteinExistence type="predicted"/>
<feature type="domain" description="Gfo/Idh/MocA-like oxidoreductase N-terminal" evidence="1">
    <location>
        <begin position="2"/>
        <end position="89"/>
    </location>
</feature>
<reference evidence="3 4" key="1">
    <citation type="journal article" date="2017" name="Int. J. Syst. Evol. Microbiol.">
        <title>Roseitalea porphyridii gen. nov., sp. nov., isolated from a red alga, and reclassification of Hoeflea suaedae Chung et al. 2013 as Pseudohoeflea suaedae gen. nov., comb. nov.</title>
        <authorList>
            <person name="Hyeon J.W."/>
            <person name="Jeong S.E."/>
            <person name="Baek K."/>
            <person name="Jeon C.O."/>
        </authorList>
    </citation>
    <scope>NUCLEOTIDE SEQUENCE [LARGE SCALE GENOMIC DNA]</scope>
    <source>
        <strain evidence="3 4">MA7-20</strain>
    </source>
</reference>
<dbReference type="PANTHER" id="PTHR43377">
    <property type="entry name" value="BILIVERDIN REDUCTASE A"/>
    <property type="match status" value="1"/>
</dbReference>
<dbReference type="AlphaFoldDB" id="A0A4P6V0G2"/>
<evidence type="ECO:0000313" key="3">
    <source>
        <dbReference type="EMBL" id="QBK30791.1"/>
    </source>
</evidence>
<evidence type="ECO:0000259" key="1">
    <source>
        <dbReference type="Pfam" id="PF01408"/>
    </source>
</evidence>
<sequence length="323" mass="36733">MKFLIIGLGSMGKRRLRNLLYLGHRDITGFDIRIDRREEARDIYGIETIAAVDDSDVSDFTHIIISTPPADHIEYASRFHAMGKHVFIEASVVDDGYDALLPALTERGNILAPSCTMRFDPLNIQVRDWLRAGRIGKALLCQHHFGMFLPNWHPYESIHDFYVSKRETGAAREIVPFDLVYLSWFFGLPTQIRAMTDQTGRLDADIDDVYALVFRAPACRMVQMTVDVVSQVPCRTTRIVGETGNIDLDTVAGTLRLYDSNEDRWILKTRSKLGKTTSTEEMYVQEMRCFLDATRGLGEYPYTLAEDHAILKQLYAAERAAKS</sequence>
<name>A0A4P6V0G2_9HYPH</name>
<dbReference type="PANTHER" id="PTHR43377:SF1">
    <property type="entry name" value="BILIVERDIN REDUCTASE A"/>
    <property type="match status" value="1"/>
</dbReference>
<accession>A0A4P6V0G2</accession>